<evidence type="ECO:0000313" key="1">
    <source>
        <dbReference type="EMBL" id="RAI99480.1"/>
    </source>
</evidence>
<reference evidence="1 2" key="1">
    <citation type="submission" date="2018-06" db="EMBL/GenBank/DDBJ databases">
        <title>Genomic Encyclopedia of Archaeal and Bacterial Type Strains, Phase II (KMG-II): from individual species to whole genera.</title>
        <authorList>
            <person name="Goeker M."/>
        </authorList>
    </citation>
    <scope>NUCLEOTIDE SEQUENCE [LARGE SCALE GENOMIC DNA]</scope>
    <source>
        <strain evidence="1 2">DSM 23857</strain>
    </source>
</reference>
<keyword evidence="2" id="KW-1185">Reference proteome</keyword>
<proteinExistence type="predicted"/>
<comment type="caution">
    <text evidence="1">The sequence shown here is derived from an EMBL/GenBank/DDBJ whole genome shotgun (WGS) entry which is preliminary data.</text>
</comment>
<dbReference type="EMBL" id="QLLL01000010">
    <property type="protein sequence ID" value="RAI99480.1"/>
    <property type="molecule type" value="Genomic_DNA"/>
</dbReference>
<gene>
    <name evidence="1" type="ORF">LX64_04616</name>
</gene>
<name>A0A327Q584_9BACT</name>
<dbReference type="InterPro" id="IPR050708">
    <property type="entry name" value="T6SS_VgrG/RHS"/>
</dbReference>
<organism evidence="1 2">
    <name type="scientific">Chitinophaga skermanii</name>
    <dbReference type="NCBI Taxonomy" id="331697"/>
    <lineage>
        <taxon>Bacteria</taxon>
        <taxon>Pseudomonadati</taxon>
        <taxon>Bacteroidota</taxon>
        <taxon>Chitinophagia</taxon>
        <taxon>Chitinophagales</taxon>
        <taxon>Chitinophagaceae</taxon>
        <taxon>Chitinophaga</taxon>
    </lineage>
</organism>
<dbReference type="PANTHER" id="PTHR32305:SF15">
    <property type="entry name" value="PROTEIN RHSA-RELATED"/>
    <property type="match status" value="1"/>
</dbReference>
<dbReference type="PANTHER" id="PTHR32305">
    <property type="match status" value="1"/>
</dbReference>
<protein>
    <submittedName>
        <fullName evidence="1">RHS repeat-associated protein</fullName>
    </submittedName>
</protein>
<dbReference type="NCBIfam" id="TIGR03696">
    <property type="entry name" value="Rhs_assc_core"/>
    <property type="match status" value="1"/>
</dbReference>
<accession>A0A327Q584</accession>
<dbReference type="InterPro" id="IPR022385">
    <property type="entry name" value="Rhs_assc_core"/>
</dbReference>
<evidence type="ECO:0000313" key="2">
    <source>
        <dbReference type="Proteomes" id="UP000249547"/>
    </source>
</evidence>
<dbReference type="Gene3D" id="2.180.10.10">
    <property type="entry name" value="RHS repeat-associated core"/>
    <property type="match status" value="1"/>
</dbReference>
<dbReference type="Proteomes" id="UP000249547">
    <property type="component" value="Unassembled WGS sequence"/>
</dbReference>
<dbReference type="AlphaFoldDB" id="A0A327Q584"/>
<sequence length="838" mass="93849">MVLSTYEDVNDNNDNTFDHATYYSYDQIGNVKSLYHNIKDLGLKKLEYNYDLASGKVNAVRYQDIAPDQFLYQYEYDAENRLTAAKTDVLVTGVDRWTPGSIKTDATYSYLLHGILNRTEIGENKVQGIDYAYTLQGWLKGINSNYLDNAKDLGGDGYTGTGFTTNRKAIARDVFAYTLDYFTNDYKPINNTVNAFPLKWGNGSSSEIGVQLYNGNISHTTIALSAIDNGATTGYSYRYDQLNRLSAMRQHKILTGATSWNIDTKNRTDAFAEDVTYDANGNILTYNRNGNKDVNPGEVAMDRLTYGYQRDNGKLVSNRLRSVTDAITEIGLYTGDYDNSNAPGAYSYDNIGNLIVDDQGNSIKWNVAGKIKHIDLYGGGTIDYYYDVSGNRVYKIYVNKDGKALKTWYTKDATGKTLAVYGNKLTDLNNIYWNEQHLYGSDRLGLWTPYLLLSGSSTASSSSIWSTIGTKSYELSNHLGNVLTIISDKKNGVVDDYRAEVKSAQDYYPFGMEMPGRSVANDYRYGFNAKEIDIEIKGDGNQYNYGFRIYDPRVGRFLSVDPLSKKYVFLTSYQFSGTKPIVAVDEDGQEDHIYTISFFDKQGKASFRSVRNEGNVIGVNKQGYEVYDREEKFVAEYNYTFSDGKSYSLRAYFKSYDDMLKVKESNFYTEAVGLSVYKGIEISDDLWGKVTLIAGAKSLLKNLVGNVYDGALYLAKQSEKAAIKEVEDEASKKLTKETSKSLTEKSASMTKTIVESHEVSKIMGNAEVTLKKNVEKAIEILRSGKAGGNQHTLGGNLTGYKAIDIQGTGNGRGGLRIVYKETENEIILHQIVNYHRGK</sequence>